<dbReference type="WBParaSite" id="nRc.2.0.1.t28128-RA">
    <property type="protein sequence ID" value="nRc.2.0.1.t28128-RA"/>
    <property type="gene ID" value="nRc.2.0.1.g28128"/>
</dbReference>
<dbReference type="AlphaFoldDB" id="A0A915JPV2"/>
<name>A0A915JPV2_ROMCU</name>
<dbReference type="Proteomes" id="UP000887565">
    <property type="component" value="Unplaced"/>
</dbReference>
<accession>A0A915JPV2</accession>
<evidence type="ECO:0000256" key="1">
    <source>
        <dbReference type="SAM" id="MobiDB-lite"/>
    </source>
</evidence>
<sequence>MTRPEQRLSAKDKLHLELVEEMVQGKQPLASDLPGILHTFSYKTGEGVVTKLAGKISPTKTDSRKGQEAQMSESKIFSDAVGLPAEDESQDVKLNEDVTVLSEEEQQQKQLVPATELMHAPTC</sequence>
<proteinExistence type="predicted"/>
<evidence type="ECO:0000313" key="2">
    <source>
        <dbReference type="Proteomes" id="UP000887565"/>
    </source>
</evidence>
<feature type="region of interest" description="Disordered" evidence="1">
    <location>
        <begin position="104"/>
        <end position="123"/>
    </location>
</feature>
<evidence type="ECO:0000313" key="3">
    <source>
        <dbReference type="WBParaSite" id="nRc.2.0.1.t28128-RA"/>
    </source>
</evidence>
<organism evidence="2 3">
    <name type="scientific">Romanomermis culicivorax</name>
    <name type="common">Nematode worm</name>
    <dbReference type="NCBI Taxonomy" id="13658"/>
    <lineage>
        <taxon>Eukaryota</taxon>
        <taxon>Metazoa</taxon>
        <taxon>Ecdysozoa</taxon>
        <taxon>Nematoda</taxon>
        <taxon>Enoplea</taxon>
        <taxon>Dorylaimia</taxon>
        <taxon>Mermithida</taxon>
        <taxon>Mermithoidea</taxon>
        <taxon>Mermithidae</taxon>
        <taxon>Romanomermis</taxon>
    </lineage>
</organism>
<keyword evidence="2" id="KW-1185">Reference proteome</keyword>
<protein>
    <submittedName>
        <fullName evidence="3">Uncharacterized protein</fullName>
    </submittedName>
</protein>
<reference evidence="3" key="1">
    <citation type="submission" date="2022-11" db="UniProtKB">
        <authorList>
            <consortium name="WormBaseParasite"/>
        </authorList>
    </citation>
    <scope>IDENTIFICATION</scope>
</reference>
<feature type="region of interest" description="Disordered" evidence="1">
    <location>
        <begin position="56"/>
        <end position="91"/>
    </location>
</feature>